<gene>
    <name evidence="2" type="ORF">GJ744_008143</name>
</gene>
<dbReference type="SUPFAM" id="SSF52317">
    <property type="entry name" value="Class I glutamine amidotransferase-like"/>
    <property type="match status" value="1"/>
</dbReference>
<dbReference type="EMBL" id="JAACFV010000043">
    <property type="protein sequence ID" value="KAF7509249.1"/>
    <property type="molecule type" value="Genomic_DNA"/>
</dbReference>
<dbReference type="Proteomes" id="UP000606974">
    <property type="component" value="Unassembled WGS sequence"/>
</dbReference>
<dbReference type="InterPro" id="IPR029062">
    <property type="entry name" value="Class_I_gatase-like"/>
</dbReference>
<dbReference type="InterPro" id="IPR044992">
    <property type="entry name" value="ChyE-like"/>
</dbReference>
<dbReference type="OrthoDB" id="92161at2759"/>
<dbReference type="InterPro" id="IPR017926">
    <property type="entry name" value="GATASE"/>
</dbReference>
<dbReference type="PANTHER" id="PTHR42695">
    <property type="entry name" value="GLUTAMINE AMIDOTRANSFERASE YLR126C-RELATED"/>
    <property type="match status" value="1"/>
</dbReference>
<evidence type="ECO:0000313" key="2">
    <source>
        <dbReference type="EMBL" id="KAF7509249.1"/>
    </source>
</evidence>
<reference evidence="2" key="1">
    <citation type="submission" date="2020-02" db="EMBL/GenBank/DDBJ databases">
        <authorList>
            <person name="Palmer J.M."/>
        </authorList>
    </citation>
    <scope>NUCLEOTIDE SEQUENCE</scope>
    <source>
        <strain evidence="2">EPUS1.4</strain>
        <tissue evidence="2">Thallus</tissue>
    </source>
</reference>
<evidence type="ECO:0000313" key="3">
    <source>
        <dbReference type="Proteomes" id="UP000606974"/>
    </source>
</evidence>
<dbReference type="PANTHER" id="PTHR42695:SF4">
    <property type="entry name" value="GLUTAMINE AMIDOTRANSFERASE DOMAIN-CONTAINING PROTEIN"/>
    <property type="match status" value="1"/>
</dbReference>
<dbReference type="GO" id="GO:0005634">
    <property type="term" value="C:nucleus"/>
    <property type="evidence" value="ECO:0007669"/>
    <property type="project" value="TreeGrafter"/>
</dbReference>
<keyword evidence="3" id="KW-1185">Reference proteome</keyword>
<proteinExistence type="predicted"/>
<accession>A0A8H7AJE7</accession>
<dbReference type="AlphaFoldDB" id="A0A8H7AJE7"/>
<dbReference type="Gene3D" id="3.40.50.880">
    <property type="match status" value="1"/>
</dbReference>
<organism evidence="2 3">
    <name type="scientific">Endocarpon pusillum</name>
    <dbReference type="NCBI Taxonomy" id="364733"/>
    <lineage>
        <taxon>Eukaryota</taxon>
        <taxon>Fungi</taxon>
        <taxon>Dikarya</taxon>
        <taxon>Ascomycota</taxon>
        <taxon>Pezizomycotina</taxon>
        <taxon>Eurotiomycetes</taxon>
        <taxon>Chaetothyriomycetidae</taxon>
        <taxon>Verrucariales</taxon>
        <taxon>Verrucariaceae</taxon>
        <taxon>Endocarpon</taxon>
    </lineage>
</organism>
<protein>
    <recommendedName>
        <fullName evidence="1">Glutamine amidotransferase domain-containing protein</fullName>
    </recommendedName>
</protein>
<feature type="domain" description="Glutamine amidotransferase" evidence="1">
    <location>
        <begin position="62"/>
        <end position="165"/>
    </location>
</feature>
<comment type="caution">
    <text evidence="2">The sequence shown here is derived from an EMBL/GenBank/DDBJ whole genome shotgun (WGS) entry which is preliminary data.</text>
</comment>
<dbReference type="GO" id="GO:0005829">
    <property type="term" value="C:cytosol"/>
    <property type="evidence" value="ECO:0007669"/>
    <property type="project" value="TreeGrafter"/>
</dbReference>
<evidence type="ECO:0000259" key="1">
    <source>
        <dbReference type="Pfam" id="PF00117"/>
    </source>
</evidence>
<sequence>MHYIVDGPSNNHHGHVPSISEIPRSTCAILITGFIYDAHGNDAWILRLLDLLKELWTTRPKVLFSGVCFGHQLLSRLLGAHTEPTPGGRWELAHREMVLNPIGQKLFRTNTSKLSLHQMHQDQVTSVPSTSTTNLLSQGQKVHVWASTPIQGLYIRDRLFTSQGHSGFDEKMVYRQIEMREENGGIKDNEHAAEAKETGHLKHDGVVVASAILPFFHGDDHDID</sequence>
<name>A0A8H7AJE7_9EURO</name>
<dbReference type="Pfam" id="PF00117">
    <property type="entry name" value="GATase"/>
    <property type="match status" value="1"/>
</dbReference>